<evidence type="ECO:0000313" key="2">
    <source>
        <dbReference type="Proteomes" id="UP000014174"/>
    </source>
</evidence>
<accession>R9GY39</accession>
<dbReference type="EMBL" id="AQPN01000002">
    <property type="protein sequence ID" value="EOR96712.1"/>
    <property type="molecule type" value="Genomic_DNA"/>
</dbReference>
<dbReference type="eggNOG" id="ENOG502ZBYD">
    <property type="taxonomic scope" value="Bacteria"/>
</dbReference>
<name>R9GY39_9SPHI</name>
<keyword evidence="2" id="KW-1185">Reference proteome</keyword>
<comment type="caution">
    <text evidence="1">The sequence shown here is derived from an EMBL/GenBank/DDBJ whole genome shotgun (WGS) entry which is preliminary data.</text>
</comment>
<dbReference type="OrthoDB" id="788168at2"/>
<organism evidence="1 2">
    <name type="scientific">Arcticibacter svalbardensis MN12-7</name>
    <dbReference type="NCBI Taxonomy" id="1150600"/>
    <lineage>
        <taxon>Bacteria</taxon>
        <taxon>Pseudomonadati</taxon>
        <taxon>Bacteroidota</taxon>
        <taxon>Sphingobacteriia</taxon>
        <taxon>Sphingobacteriales</taxon>
        <taxon>Sphingobacteriaceae</taxon>
        <taxon>Arcticibacter</taxon>
    </lineage>
</organism>
<gene>
    <name evidence="1" type="ORF">ADIARSV_0135</name>
</gene>
<dbReference type="AlphaFoldDB" id="R9GY39"/>
<sequence length="299" mass="34622">MLLYIIGSSHVGMAQRTNIEPQDVKISEYQDTIKALAFTVINDPDEAERYNANFKMVRTIVKALKIPNSFQFDFDSLKSITIQRSPDNNFRLFTWHVLNNNGTYRYYGAIQINTTNSLKLLPLLDFTSGIKSPQDTVLNNEKWFGAQYYKIIPVIKDGKTPYYILLGWKGNTAKSTQKVIEVLYFRDGKAFFGMPLFDGNKTYQDKNRIIFEYNRSASMLLNYELKENRIVFDHLAPPDIEMKGDFALYGPDLSYDGFKLIKGRLSFLNDIRLTNPDSEIDKLYIDPKNPQKEIINKVR</sequence>
<dbReference type="RefSeq" id="WP_016193392.1">
    <property type="nucleotide sequence ID" value="NZ_AQPN01000002.1"/>
</dbReference>
<evidence type="ECO:0000313" key="1">
    <source>
        <dbReference type="EMBL" id="EOR96712.1"/>
    </source>
</evidence>
<dbReference type="Proteomes" id="UP000014174">
    <property type="component" value="Unassembled WGS sequence"/>
</dbReference>
<dbReference type="STRING" id="1150600.ADIARSV_0135"/>
<protein>
    <submittedName>
        <fullName evidence="1">Uncharacterized protein</fullName>
    </submittedName>
</protein>
<reference evidence="1 2" key="1">
    <citation type="journal article" date="2013" name="Genome Announc.">
        <title>Draft Genome Sequence of Arcticibacter svalbardensis Strain MN12-7T, a Member of the Family Sphingobacteriaceae Isolated from an Arctic Soil Sample.</title>
        <authorList>
            <person name="Shivaji S."/>
            <person name="Ara S."/>
            <person name="Prasad S."/>
            <person name="Manasa B.P."/>
            <person name="Begum Z."/>
            <person name="Singh A."/>
            <person name="Kumar Pinnaka A."/>
        </authorList>
    </citation>
    <scope>NUCLEOTIDE SEQUENCE [LARGE SCALE GENOMIC DNA]</scope>
    <source>
        <strain evidence="1 2">MN12-7</strain>
    </source>
</reference>
<proteinExistence type="predicted"/>